<keyword evidence="6 12" id="KW-0418">Kinase</keyword>
<comment type="catalytic activity">
    <reaction evidence="9">
        <text>L-seryl-[protein] + ATP = O-phospho-L-seryl-[protein] + ADP + H(+)</text>
        <dbReference type="Rhea" id="RHEA:17989"/>
        <dbReference type="Rhea" id="RHEA-COMP:9863"/>
        <dbReference type="Rhea" id="RHEA-COMP:11604"/>
        <dbReference type="ChEBI" id="CHEBI:15378"/>
        <dbReference type="ChEBI" id="CHEBI:29999"/>
        <dbReference type="ChEBI" id="CHEBI:30616"/>
        <dbReference type="ChEBI" id="CHEBI:83421"/>
        <dbReference type="ChEBI" id="CHEBI:456216"/>
        <dbReference type="EC" id="2.7.11.22"/>
    </reaction>
</comment>
<dbReference type="Proteomes" id="UP000001548">
    <property type="component" value="Unassembled WGS sequence"/>
</dbReference>
<dbReference type="RefSeq" id="XP_001706103.1">
    <property type="nucleotide sequence ID" value="XM_001706051.1"/>
</dbReference>
<sequence length="554" mass="62826">MHKPHTTSKYRKESARRVGEGGTGGIYMARNIATGERVILKEIKLSSADEGLAISGLRESCILSSCRHENIIRIIETYYWRKNIILVLELCERDIGAVLNDGYTIPKEFRQSIFFMALRGLHYLHSKWILHRDIKLSNILIAHDGTIKLTDFGLSRYYKYNGFDTGNVGTQTYRAPELILKGQQSTPASDVWSMGICFCEIIFGCDGSNYTFYDMVSYELSMMTHEPGGSGCQRHKAINAKDFREEIPKSHGDVRDTTMLTTLKEALGYPSLEERQGLSQNDIYRVIFPDEKHNKESNHAPSNPSRLLRDILHKHGGSEEEIDLILHMLNWSPYIRYTSDQCLSHHMFANIYSSSKVDCTNKVDSQIIHSSPSVVKHRLSEFPRNNHLTTRPDQKHKQVAIPRLNTHSIVQDHVLDFDAQVQFHSIDGQRDLSYSFLLGASMLGENSNTPHCGRHESNKQENGVLSRLPLPLECSDDSSCVVSSKRSHPPVCREQDQEDPVLLNMLNSLTGGCNEDQLESVHRSSPFGCLSRNWQQSAFHQEATNVDNSWDDAS</sequence>
<dbReference type="GeneID" id="5698989"/>
<evidence type="ECO:0000313" key="13">
    <source>
        <dbReference type="Proteomes" id="UP000001548"/>
    </source>
</evidence>
<dbReference type="EMBL" id="AACB03000002">
    <property type="protein sequence ID" value="KAE8304011.1"/>
    <property type="molecule type" value="Genomic_DNA"/>
</dbReference>
<feature type="domain" description="Protein kinase" evidence="11">
    <location>
        <begin position="12"/>
        <end position="348"/>
    </location>
</feature>
<dbReference type="InterPro" id="IPR017441">
    <property type="entry name" value="Protein_kinase_ATP_BS"/>
</dbReference>
<evidence type="ECO:0000256" key="7">
    <source>
        <dbReference type="ARBA" id="ARBA00022840"/>
    </source>
</evidence>
<dbReference type="Gene3D" id="3.30.200.20">
    <property type="entry name" value="Phosphorylase Kinase, domain 1"/>
    <property type="match status" value="1"/>
</dbReference>
<dbReference type="PROSITE" id="PS00107">
    <property type="entry name" value="PROTEIN_KINASE_ATP"/>
    <property type="match status" value="1"/>
</dbReference>
<evidence type="ECO:0000256" key="6">
    <source>
        <dbReference type="ARBA" id="ARBA00022777"/>
    </source>
</evidence>
<dbReference type="InterPro" id="IPR008271">
    <property type="entry name" value="Ser/Thr_kinase_AS"/>
</dbReference>
<dbReference type="AlphaFoldDB" id="A8BMI3"/>
<dbReference type="PROSITE" id="PS50011">
    <property type="entry name" value="PROTEIN_KINASE_DOM"/>
    <property type="match status" value="1"/>
</dbReference>
<evidence type="ECO:0000256" key="4">
    <source>
        <dbReference type="ARBA" id="ARBA00022679"/>
    </source>
</evidence>
<feature type="compositionally biased region" description="Basic and acidic residues" evidence="10">
    <location>
        <begin position="10"/>
        <end position="19"/>
    </location>
</feature>
<comment type="similarity">
    <text evidence="1">Belongs to the protein kinase superfamily. CMGC Ser/Thr protein kinase family. CDC2/CDKX subfamily.</text>
</comment>
<dbReference type="KEGG" id="gla:GL50803_0011290"/>
<dbReference type="GO" id="GO:0000082">
    <property type="term" value="P:G1/S transition of mitotic cell cycle"/>
    <property type="evidence" value="ECO:0000318"/>
    <property type="project" value="GO_Central"/>
</dbReference>
<dbReference type="InterPro" id="IPR050108">
    <property type="entry name" value="CDK"/>
</dbReference>
<protein>
    <recommendedName>
        <fullName evidence="2">cyclin-dependent kinase</fullName>
        <ecNumber evidence="2">2.7.11.22</ecNumber>
    </recommendedName>
</protein>
<accession>A8BMI3</accession>
<reference evidence="12 13" key="1">
    <citation type="journal article" date="2007" name="Science">
        <title>Genomic minimalism in the early diverging intestinal parasite Giardia lamblia.</title>
        <authorList>
            <person name="Morrison H.G."/>
            <person name="McArthur A.G."/>
            <person name="Gillin F.D."/>
            <person name="Aley S.B."/>
            <person name="Adam R.D."/>
            <person name="Olsen G.J."/>
            <person name="Best A.A."/>
            <person name="Cande W.Z."/>
            <person name="Chen F."/>
            <person name="Cipriano M.J."/>
            <person name="Davids B.J."/>
            <person name="Dawson S.C."/>
            <person name="Elmendorf H.G."/>
            <person name="Hehl A.B."/>
            <person name="Holder M.E."/>
            <person name="Huse S.M."/>
            <person name="Kim U.U."/>
            <person name="Lasek-Nesselquist E."/>
            <person name="Manning G."/>
            <person name="Nigam A."/>
            <person name="Nixon J.E."/>
            <person name="Palm D."/>
            <person name="Passamaneck N.E."/>
            <person name="Prabhu A."/>
            <person name="Reich C.I."/>
            <person name="Reiner D.S."/>
            <person name="Samuelson J."/>
            <person name="Svard S.G."/>
            <person name="Sogin M.L."/>
        </authorList>
    </citation>
    <scope>NUCLEOTIDE SEQUENCE [LARGE SCALE GENOMIC DNA]</scope>
    <source>
        <strain evidence="12 13">WB C6</strain>
    </source>
</reference>
<organism evidence="12 13">
    <name type="scientific">Giardia intestinalis (strain ATCC 50803 / WB clone C6)</name>
    <name type="common">Giardia lamblia</name>
    <dbReference type="NCBI Taxonomy" id="184922"/>
    <lineage>
        <taxon>Eukaryota</taxon>
        <taxon>Metamonada</taxon>
        <taxon>Diplomonadida</taxon>
        <taxon>Hexamitidae</taxon>
        <taxon>Giardiinae</taxon>
        <taxon>Giardia</taxon>
    </lineage>
</organism>
<dbReference type="FunFam" id="1.10.510.10:FF:001978">
    <property type="entry name" value="Kinase, CMGC CDK"/>
    <property type="match status" value="1"/>
</dbReference>
<keyword evidence="4" id="KW-0808">Transferase</keyword>
<gene>
    <name evidence="12" type="ORF">GL50803_0011290</name>
</gene>
<proteinExistence type="inferred from homology"/>
<keyword evidence="5" id="KW-0547">Nucleotide-binding</keyword>
<comment type="caution">
    <text evidence="12">The sequence shown here is derived from an EMBL/GenBank/DDBJ whole genome shotgun (WGS) entry which is preliminary data.</text>
</comment>
<dbReference type="Gene3D" id="1.10.510.10">
    <property type="entry name" value="Transferase(Phosphotransferase) domain 1"/>
    <property type="match status" value="1"/>
</dbReference>
<dbReference type="EC" id="2.7.11.22" evidence="2"/>
<comment type="catalytic activity">
    <reaction evidence="8">
        <text>L-threonyl-[protein] + ATP = O-phospho-L-threonyl-[protein] + ADP + H(+)</text>
        <dbReference type="Rhea" id="RHEA:46608"/>
        <dbReference type="Rhea" id="RHEA-COMP:11060"/>
        <dbReference type="Rhea" id="RHEA-COMP:11605"/>
        <dbReference type="ChEBI" id="CHEBI:15378"/>
        <dbReference type="ChEBI" id="CHEBI:30013"/>
        <dbReference type="ChEBI" id="CHEBI:30616"/>
        <dbReference type="ChEBI" id="CHEBI:61977"/>
        <dbReference type="ChEBI" id="CHEBI:456216"/>
        <dbReference type="EC" id="2.7.11.22"/>
    </reaction>
</comment>
<dbReference type="SUPFAM" id="SSF56112">
    <property type="entry name" value="Protein kinase-like (PK-like)"/>
    <property type="match status" value="1"/>
</dbReference>
<dbReference type="GO" id="GO:0010468">
    <property type="term" value="P:regulation of gene expression"/>
    <property type="evidence" value="ECO:0000318"/>
    <property type="project" value="GO_Central"/>
</dbReference>
<keyword evidence="3" id="KW-0723">Serine/threonine-protein kinase</keyword>
<evidence type="ECO:0000256" key="10">
    <source>
        <dbReference type="SAM" id="MobiDB-lite"/>
    </source>
</evidence>
<evidence type="ECO:0000256" key="8">
    <source>
        <dbReference type="ARBA" id="ARBA00047811"/>
    </source>
</evidence>
<keyword evidence="13" id="KW-1185">Reference proteome</keyword>
<dbReference type="PANTHER" id="PTHR24056">
    <property type="entry name" value="CELL DIVISION PROTEIN KINASE"/>
    <property type="match status" value="1"/>
</dbReference>
<dbReference type="InterPro" id="IPR011009">
    <property type="entry name" value="Kinase-like_dom_sf"/>
</dbReference>
<name>A8BMI3_GIAIC</name>
<evidence type="ECO:0000313" key="12">
    <source>
        <dbReference type="EMBL" id="KAE8304011.1"/>
    </source>
</evidence>
<evidence type="ECO:0000259" key="11">
    <source>
        <dbReference type="PROSITE" id="PS50011"/>
    </source>
</evidence>
<dbReference type="PANTHER" id="PTHR24056:SF254">
    <property type="entry name" value="CYCLIN-DEPENDENT KINASE 2"/>
    <property type="match status" value="1"/>
</dbReference>
<dbReference type="VEuPathDB" id="GiardiaDB:GL50803_11290"/>
<dbReference type="OMA" id="QNDIYRV"/>
<dbReference type="GO" id="GO:0007165">
    <property type="term" value="P:signal transduction"/>
    <property type="evidence" value="ECO:0000318"/>
    <property type="project" value="GO_Central"/>
</dbReference>
<dbReference type="GO" id="GO:0000307">
    <property type="term" value="C:cyclin-dependent protein kinase holoenzyme complex"/>
    <property type="evidence" value="ECO:0000318"/>
    <property type="project" value="GO_Central"/>
</dbReference>
<dbReference type="SMART" id="SM00220">
    <property type="entry name" value="S_TKc"/>
    <property type="match status" value="1"/>
</dbReference>
<dbReference type="GO" id="GO:0005737">
    <property type="term" value="C:cytoplasm"/>
    <property type="evidence" value="ECO:0000318"/>
    <property type="project" value="GO_Central"/>
</dbReference>
<evidence type="ECO:0000256" key="9">
    <source>
        <dbReference type="ARBA" id="ARBA00048367"/>
    </source>
</evidence>
<dbReference type="InterPro" id="IPR000719">
    <property type="entry name" value="Prot_kinase_dom"/>
</dbReference>
<dbReference type="PROSITE" id="PS00108">
    <property type="entry name" value="PROTEIN_KINASE_ST"/>
    <property type="match status" value="1"/>
</dbReference>
<dbReference type="Pfam" id="PF00069">
    <property type="entry name" value="Pkinase"/>
    <property type="match status" value="1"/>
</dbReference>
<evidence type="ECO:0000256" key="2">
    <source>
        <dbReference type="ARBA" id="ARBA00012425"/>
    </source>
</evidence>
<dbReference type="GO" id="GO:0005634">
    <property type="term" value="C:nucleus"/>
    <property type="evidence" value="ECO:0000318"/>
    <property type="project" value="GO_Central"/>
</dbReference>
<dbReference type="HOGENOM" id="CLU_492160_0_0_1"/>
<dbReference type="STRING" id="184922.A8BMI3"/>
<dbReference type="GO" id="GO:0010389">
    <property type="term" value="P:regulation of G2/M transition of mitotic cell cycle"/>
    <property type="evidence" value="ECO:0000318"/>
    <property type="project" value="GO_Central"/>
</dbReference>
<dbReference type="GO" id="GO:0004693">
    <property type="term" value="F:cyclin-dependent protein serine/threonine kinase activity"/>
    <property type="evidence" value="ECO:0000318"/>
    <property type="project" value="GO_Central"/>
</dbReference>
<dbReference type="GO" id="GO:0030332">
    <property type="term" value="F:cyclin binding"/>
    <property type="evidence" value="ECO:0000318"/>
    <property type="project" value="GO_Central"/>
</dbReference>
<evidence type="ECO:0000256" key="3">
    <source>
        <dbReference type="ARBA" id="ARBA00022527"/>
    </source>
</evidence>
<evidence type="ECO:0000256" key="5">
    <source>
        <dbReference type="ARBA" id="ARBA00022741"/>
    </source>
</evidence>
<keyword evidence="7" id="KW-0067">ATP-binding</keyword>
<dbReference type="GO" id="GO:0005524">
    <property type="term" value="F:ATP binding"/>
    <property type="evidence" value="ECO:0007669"/>
    <property type="project" value="UniProtKB-UniRule"/>
</dbReference>
<feature type="region of interest" description="Disordered" evidence="10">
    <location>
        <begin position="1"/>
        <end position="21"/>
    </location>
</feature>
<evidence type="ECO:0000256" key="1">
    <source>
        <dbReference type="ARBA" id="ARBA00006485"/>
    </source>
</evidence>